<reference evidence="4 5" key="1">
    <citation type="journal article" date="2019" name="Int. J. Syst. Evol. Microbiol.">
        <title>The Global Catalogue of Microorganisms (GCM) 10K type strain sequencing project: providing services to taxonomists for standard genome sequencing and annotation.</title>
        <authorList>
            <consortium name="The Broad Institute Genomics Platform"/>
            <consortium name="The Broad Institute Genome Sequencing Center for Infectious Disease"/>
            <person name="Wu L."/>
            <person name="Ma J."/>
        </authorList>
    </citation>
    <scope>NUCLEOTIDE SEQUENCE [LARGE SCALE GENOMIC DNA]</scope>
    <source>
        <strain evidence="4 5">LMG 29247</strain>
    </source>
</reference>
<feature type="transmembrane region" description="Helical" evidence="2">
    <location>
        <begin position="149"/>
        <end position="170"/>
    </location>
</feature>
<keyword evidence="2" id="KW-0472">Membrane</keyword>
<dbReference type="InterPro" id="IPR055768">
    <property type="entry name" value="DUF7344"/>
</dbReference>
<dbReference type="AlphaFoldDB" id="A0ABD5SGP2"/>
<dbReference type="RefSeq" id="WP_273737321.1">
    <property type="nucleotide sequence ID" value="NZ_JAQIVI010000063.1"/>
</dbReference>
<feature type="transmembrane region" description="Helical" evidence="2">
    <location>
        <begin position="176"/>
        <end position="195"/>
    </location>
</feature>
<evidence type="ECO:0000256" key="1">
    <source>
        <dbReference type="SAM" id="MobiDB-lite"/>
    </source>
</evidence>
<sequence length="205" mass="22820">MTSRFDIPSRTSDTPSSDPQSDETAELSPDDIFHVLQTNRRRETIRYLLDEDELVKMRDVAEHVAAKEHETTVAQLTSAQRQRVYIPLYQSHLPKLDKKGIIEYDQPRGVVRPTDRLEIFRPYLEASDDEFERPGTDADRSATARVDSAYFRTAIGASSGLLLISAMGVLSIPGSVLGAIIMTLFVLATVASNGVDFPFSMRSAN</sequence>
<feature type="compositionally biased region" description="Low complexity" evidence="1">
    <location>
        <begin position="8"/>
        <end position="19"/>
    </location>
</feature>
<evidence type="ECO:0000256" key="2">
    <source>
        <dbReference type="SAM" id="Phobius"/>
    </source>
</evidence>
<keyword evidence="2" id="KW-0812">Transmembrane</keyword>
<gene>
    <name evidence="4" type="ORF">ACFQE6_04030</name>
</gene>
<proteinExistence type="predicted"/>
<name>A0ABD5SGP2_9EURY</name>
<accession>A0ABD5SGP2</accession>
<evidence type="ECO:0000313" key="4">
    <source>
        <dbReference type="EMBL" id="MFC6764243.1"/>
    </source>
</evidence>
<dbReference type="Pfam" id="PF24035">
    <property type="entry name" value="DUF7344"/>
    <property type="match status" value="1"/>
</dbReference>
<keyword evidence="5" id="KW-1185">Reference proteome</keyword>
<dbReference type="EMBL" id="JBHSWV010000063">
    <property type="protein sequence ID" value="MFC6764243.1"/>
    <property type="molecule type" value="Genomic_DNA"/>
</dbReference>
<organism evidence="4 5">
    <name type="scientific">Natrinema soli</name>
    <dbReference type="NCBI Taxonomy" id="1930624"/>
    <lineage>
        <taxon>Archaea</taxon>
        <taxon>Methanobacteriati</taxon>
        <taxon>Methanobacteriota</taxon>
        <taxon>Stenosarchaea group</taxon>
        <taxon>Halobacteria</taxon>
        <taxon>Halobacteriales</taxon>
        <taxon>Natrialbaceae</taxon>
        <taxon>Natrinema</taxon>
    </lineage>
</organism>
<protein>
    <recommendedName>
        <fullName evidence="3">DUF7344 domain-containing protein</fullName>
    </recommendedName>
</protein>
<evidence type="ECO:0000313" key="5">
    <source>
        <dbReference type="Proteomes" id="UP001596383"/>
    </source>
</evidence>
<comment type="caution">
    <text evidence="4">The sequence shown here is derived from an EMBL/GenBank/DDBJ whole genome shotgun (WGS) entry which is preliminary data.</text>
</comment>
<feature type="domain" description="DUF7344" evidence="3">
    <location>
        <begin position="33"/>
        <end position="112"/>
    </location>
</feature>
<evidence type="ECO:0000259" key="3">
    <source>
        <dbReference type="Pfam" id="PF24035"/>
    </source>
</evidence>
<feature type="region of interest" description="Disordered" evidence="1">
    <location>
        <begin position="1"/>
        <end position="26"/>
    </location>
</feature>
<dbReference type="Proteomes" id="UP001596383">
    <property type="component" value="Unassembled WGS sequence"/>
</dbReference>
<keyword evidence="2" id="KW-1133">Transmembrane helix</keyword>